<feature type="domain" description="DUF374" evidence="1">
    <location>
        <begin position="58"/>
        <end position="125"/>
    </location>
</feature>
<comment type="caution">
    <text evidence="2">The sequence shown here is derived from an EMBL/GenBank/DDBJ whole genome shotgun (WGS) entry which is preliminary data.</text>
</comment>
<evidence type="ECO:0000313" key="2">
    <source>
        <dbReference type="EMBL" id="RXJ83696.1"/>
    </source>
</evidence>
<evidence type="ECO:0000313" key="3">
    <source>
        <dbReference type="Proteomes" id="UP000290870"/>
    </source>
</evidence>
<dbReference type="RefSeq" id="WP_128986952.1">
    <property type="nucleotide sequence ID" value="NZ_PDJZ01000009.1"/>
</dbReference>
<dbReference type="EMBL" id="PDJZ01000009">
    <property type="protein sequence ID" value="RXJ83696.1"/>
    <property type="molecule type" value="Genomic_DNA"/>
</dbReference>
<dbReference type="AlphaFoldDB" id="A0A4Q0ZJG3"/>
<dbReference type="CDD" id="cd07983">
    <property type="entry name" value="LPLAT_DUF374-like"/>
    <property type="match status" value="1"/>
</dbReference>
<gene>
    <name evidence="2" type="ORF">CRU90_08980</name>
</gene>
<name>A0A4Q0ZJG3_9BACT</name>
<dbReference type="InterPro" id="IPR007172">
    <property type="entry name" value="DUF374"/>
</dbReference>
<dbReference type="Pfam" id="PF04028">
    <property type="entry name" value="DUF374"/>
    <property type="match status" value="1"/>
</dbReference>
<protein>
    <recommendedName>
        <fullName evidence="1">DUF374 domain-containing protein</fullName>
    </recommendedName>
</protein>
<accession>A0A4Q0ZJG3</accession>
<sequence>MLKYFKLNILPHILYYLVRIIYLTNKKVYHHPKDDGKPIIICMWHGDLLSQIYNYFAFRKNGNVRAMISHNKDGEIIAKLAANFKIGAVRGSSSKGAAKVLISAIKELKEGNDLAITPDGPRGPRYSVADGIIAIAQKTDSKIVCFNTIPSKYWQFNSWDKFVLPKPFGRIDFYISEPFDIKNLQFEEAREIIKTKMLIHALP</sequence>
<organism evidence="2 3">
    <name type="scientific">Arcobacter cloacae</name>
    <dbReference type="NCBI Taxonomy" id="1054034"/>
    <lineage>
        <taxon>Bacteria</taxon>
        <taxon>Pseudomonadati</taxon>
        <taxon>Campylobacterota</taxon>
        <taxon>Epsilonproteobacteria</taxon>
        <taxon>Campylobacterales</taxon>
        <taxon>Arcobacteraceae</taxon>
        <taxon>Arcobacter</taxon>
    </lineage>
</organism>
<evidence type="ECO:0000259" key="1">
    <source>
        <dbReference type="Pfam" id="PF04028"/>
    </source>
</evidence>
<reference evidence="2 3" key="1">
    <citation type="submission" date="2017-10" db="EMBL/GenBank/DDBJ databases">
        <title>Genomics of the genus Arcobacter.</title>
        <authorList>
            <person name="Perez-Cataluna A."/>
            <person name="Figueras M.J."/>
        </authorList>
    </citation>
    <scope>NUCLEOTIDE SEQUENCE [LARGE SCALE GENOMIC DNA]</scope>
    <source>
        <strain evidence="2 3">F26</strain>
    </source>
</reference>
<proteinExistence type="predicted"/>
<dbReference type="Proteomes" id="UP000290870">
    <property type="component" value="Unassembled WGS sequence"/>
</dbReference>
<dbReference type="OrthoDB" id="9810508at2"/>